<evidence type="ECO:0000256" key="2">
    <source>
        <dbReference type="ARBA" id="ARBA00022692"/>
    </source>
</evidence>
<protein>
    <submittedName>
        <fullName evidence="6">MAPEG family protein</fullName>
    </submittedName>
</protein>
<dbReference type="Proteomes" id="UP000681425">
    <property type="component" value="Chromosome"/>
</dbReference>
<gene>
    <name evidence="6" type="ORF">KFK14_12230</name>
</gene>
<keyword evidence="2 5" id="KW-0812">Transmembrane</keyword>
<evidence type="ECO:0000256" key="5">
    <source>
        <dbReference type="SAM" id="Phobius"/>
    </source>
</evidence>
<feature type="transmembrane region" description="Helical" evidence="5">
    <location>
        <begin position="6"/>
        <end position="25"/>
    </location>
</feature>
<accession>A0A975K3K1</accession>
<dbReference type="EMBL" id="CP073910">
    <property type="protein sequence ID" value="QUT03917.1"/>
    <property type="molecule type" value="Genomic_DNA"/>
</dbReference>
<dbReference type="SUPFAM" id="SSF161084">
    <property type="entry name" value="MAPEG domain-like"/>
    <property type="match status" value="1"/>
</dbReference>
<keyword evidence="3 5" id="KW-1133">Transmembrane helix</keyword>
<feature type="transmembrane region" description="Helical" evidence="5">
    <location>
        <begin position="64"/>
        <end position="81"/>
    </location>
</feature>
<dbReference type="Gene3D" id="1.20.120.550">
    <property type="entry name" value="Membrane associated eicosanoid/glutathione metabolism-like domain"/>
    <property type="match status" value="1"/>
</dbReference>
<dbReference type="KEGG" id="spph:KFK14_12230"/>
<dbReference type="InterPro" id="IPR001129">
    <property type="entry name" value="Membr-assoc_MAPEG"/>
</dbReference>
<sequence length="141" mass="15865">MQVDILWPTFLLVALVYAVWLLMFVKRSGHMKANPPAKEDLATGEAALRYFSPVEMPANNLRNLFEMPVLYFALVPLLLITRHADHLQIFLAWIFVLLRVAHSVIHATRGPVMARFAVYALSCAILSAMWIGFAIDIASGR</sequence>
<evidence type="ECO:0000256" key="3">
    <source>
        <dbReference type="ARBA" id="ARBA00022989"/>
    </source>
</evidence>
<feature type="transmembrane region" description="Helical" evidence="5">
    <location>
        <begin position="87"/>
        <end position="105"/>
    </location>
</feature>
<evidence type="ECO:0000313" key="6">
    <source>
        <dbReference type="EMBL" id="QUT03917.1"/>
    </source>
</evidence>
<dbReference type="GO" id="GO:0016020">
    <property type="term" value="C:membrane"/>
    <property type="evidence" value="ECO:0007669"/>
    <property type="project" value="UniProtKB-SubCell"/>
</dbReference>
<comment type="subcellular location">
    <subcellularLocation>
        <location evidence="1">Membrane</location>
    </subcellularLocation>
</comment>
<keyword evidence="4 5" id="KW-0472">Membrane</keyword>
<keyword evidence="7" id="KW-1185">Reference proteome</keyword>
<name>A0A975K3K1_9SPHN</name>
<evidence type="ECO:0000256" key="1">
    <source>
        <dbReference type="ARBA" id="ARBA00004370"/>
    </source>
</evidence>
<dbReference type="AlphaFoldDB" id="A0A975K3K1"/>
<dbReference type="InterPro" id="IPR023352">
    <property type="entry name" value="MAPEG-like_dom_sf"/>
</dbReference>
<dbReference type="RefSeq" id="WP_212607826.1">
    <property type="nucleotide sequence ID" value="NZ_CP073910.1"/>
</dbReference>
<feature type="transmembrane region" description="Helical" evidence="5">
    <location>
        <begin position="117"/>
        <end position="135"/>
    </location>
</feature>
<organism evidence="6 7">
    <name type="scientific">Sphingobium phenoxybenzoativorans</name>
    <dbReference type="NCBI Taxonomy" id="1592790"/>
    <lineage>
        <taxon>Bacteria</taxon>
        <taxon>Pseudomonadati</taxon>
        <taxon>Pseudomonadota</taxon>
        <taxon>Alphaproteobacteria</taxon>
        <taxon>Sphingomonadales</taxon>
        <taxon>Sphingomonadaceae</taxon>
        <taxon>Sphingobium</taxon>
    </lineage>
</organism>
<evidence type="ECO:0000256" key="4">
    <source>
        <dbReference type="ARBA" id="ARBA00023136"/>
    </source>
</evidence>
<reference evidence="6" key="1">
    <citation type="submission" date="2021-04" db="EMBL/GenBank/DDBJ databases">
        <title>Isolation of p-tert-butylphenol degrading bacteria Sphingobium phenoxybenzoativorans Tas13 from active sludge.</title>
        <authorList>
            <person name="Li Y."/>
        </authorList>
    </citation>
    <scope>NUCLEOTIDE SEQUENCE</scope>
    <source>
        <strain evidence="6">Tas13</strain>
    </source>
</reference>
<proteinExistence type="predicted"/>
<evidence type="ECO:0000313" key="7">
    <source>
        <dbReference type="Proteomes" id="UP000681425"/>
    </source>
</evidence>
<dbReference type="Pfam" id="PF01124">
    <property type="entry name" value="MAPEG"/>
    <property type="match status" value="1"/>
</dbReference>